<name>A0ACB8CSY0_DERSI</name>
<accession>A0ACB8CSY0</accession>
<protein>
    <submittedName>
        <fullName evidence="1">Uncharacterized protein</fullName>
    </submittedName>
</protein>
<sequence>MVEILLDAPLRNQRRNSVFVLNIYSNPRDSRQHFKIILKKATDLAGPRPLVVVGDFNVPYGLWGYVYDTTKGRNLWQDANEIDLTLVTDKAFPARIGNSVTRGKTPDFTFIKNVKIRFRKFREEPGRARAPTSLEEFGSKSYQKHTVARTLHEATRSHTVDVLVSKLIQKYLPVRRDGDLST</sequence>
<evidence type="ECO:0000313" key="2">
    <source>
        <dbReference type="Proteomes" id="UP000821865"/>
    </source>
</evidence>
<comment type="caution">
    <text evidence="1">The sequence shown here is derived from an EMBL/GenBank/DDBJ whole genome shotgun (WGS) entry which is preliminary data.</text>
</comment>
<gene>
    <name evidence="1" type="ORF">HPB49_020903</name>
</gene>
<proteinExistence type="predicted"/>
<dbReference type="EMBL" id="CM023474">
    <property type="protein sequence ID" value="KAH7950201.1"/>
    <property type="molecule type" value="Genomic_DNA"/>
</dbReference>
<dbReference type="Proteomes" id="UP000821865">
    <property type="component" value="Chromosome 5"/>
</dbReference>
<evidence type="ECO:0000313" key="1">
    <source>
        <dbReference type="EMBL" id="KAH7950201.1"/>
    </source>
</evidence>
<organism evidence="1 2">
    <name type="scientific">Dermacentor silvarum</name>
    <name type="common">Tick</name>
    <dbReference type="NCBI Taxonomy" id="543639"/>
    <lineage>
        <taxon>Eukaryota</taxon>
        <taxon>Metazoa</taxon>
        <taxon>Ecdysozoa</taxon>
        <taxon>Arthropoda</taxon>
        <taxon>Chelicerata</taxon>
        <taxon>Arachnida</taxon>
        <taxon>Acari</taxon>
        <taxon>Parasitiformes</taxon>
        <taxon>Ixodida</taxon>
        <taxon>Ixodoidea</taxon>
        <taxon>Ixodidae</taxon>
        <taxon>Rhipicephalinae</taxon>
        <taxon>Dermacentor</taxon>
    </lineage>
</organism>
<reference evidence="1" key="1">
    <citation type="submission" date="2020-05" db="EMBL/GenBank/DDBJ databases">
        <title>Large-scale comparative analyses of tick genomes elucidate their genetic diversity and vector capacities.</title>
        <authorList>
            <person name="Jia N."/>
            <person name="Wang J."/>
            <person name="Shi W."/>
            <person name="Du L."/>
            <person name="Sun Y."/>
            <person name="Zhan W."/>
            <person name="Jiang J."/>
            <person name="Wang Q."/>
            <person name="Zhang B."/>
            <person name="Ji P."/>
            <person name="Sakyi L.B."/>
            <person name="Cui X."/>
            <person name="Yuan T."/>
            <person name="Jiang B."/>
            <person name="Yang W."/>
            <person name="Lam T.T.-Y."/>
            <person name="Chang Q."/>
            <person name="Ding S."/>
            <person name="Wang X."/>
            <person name="Zhu J."/>
            <person name="Ruan X."/>
            <person name="Zhao L."/>
            <person name="Wei J."/>
            <person name="Que T."/>
            <person name="Du C."/>
            <person name="Cheng J."/>
            <person name="Dai P."/>
            <person name="Han X."/>
            <person name="Huang E."/>
            <person name="Gao Y."/>
            <person name="Liu J."/>
            <person name="Shao H."/>
            <person name="Ye R."/>
            <person name="Li L."/>
            <person name="Wei W."/>
            <person name="Wang X."/>
            <person name="Wang C."/>
            <person name="Yang T."/>
            <person name="Huo Q."/>
            <person name="Li W."/>
            <person name="Guo W."/>
            <person name="Chen H."/>
            <person name="Zhou L."/>
            <person name="Ni X."/>
            <person name="Tian J."/>
            <person name="Zhou Y."/>
            <person name="Sheng Y."/>
            <person name="Liu T."/>
            <person name="Pan Y."/>
            <person name="Xia L."/>
            <person name="Li J."/>
            <person name="Zhao F."/>
            <person name="Cao W."/>
        </authorList>
    </citation>
    <scope>NUCLEOTIDE SEQUENCE</scope>
    <source>
        <strain evidence="1">Dsil-2018</strain>
    </source>
</reference>
<keyword evidence="2" id="KW-1185">Reference proteome</keyword>